<keyword evidence="2" id="KW-1185">Reference proteome</keyword>
<organism evidence="1 2">
    <name type="scientific">Actibacterium pelagium</name>
    <dbReference type="NCBI Taxonomy" id="2029103"/>
    <lineage>
        <taxon>Bacteria</taxon>
        <taxon>Pseudomonadati</taxon>
        <taxon>Pseudomonadota</taxon>
        <taxon>Alphaproteobacteria</taxon>
        <taxon>Rhodobacterales</taxon>
        <taxon>Roseobacteraceae</taxon>
        <taxon>Actibacterium</taxon>
    </lineage>
</organism>
<name>A0A917AJY1_9RHOB</name>
<accession>A0A917AJY1</accession>
<dbReference type="AlphaFoldDB" id="A0A917AJY1"/>
<protein>
    <submittedName>
        <fullName evidence="1">Uncharacterized protein</fullName>
    </submittedName>
</protein>
<dbReference type="OrthoDB" id="7869318at2"/>
<sequence length="141" mass="16270">MDRELIHQAPNLVDVTYRPELAAVYLKWFNEYDEGTRVREAVLAALNWVRTNNVKHWVADVSTSQRGLSDTDYQWVSGDEFRSEIINSTLRKFVLLPPLPETGQDVAWVTDWEANTLAKFGERIRAKVCHSMDEVEAFLNS</sequence>
<evidence type="ECO:0000313" key="1">
    <source>
        <dbReference type="EMBL" id="GGE56185.1"/>
    </source>
</evidence>
<evidence type="ECO:0000313" key="2">
    <source>
        <dbReference type="Proteomes" id="UP000606730"/>
    </source>
</evidence>
<gene>
    <name evidence="1" type="ORF">GCM10011517_24770</name>
</gene>
<dbReference type="EMBL" id="BMKN01000002">
    <property type="protein sequence ID" value="GGE56185.1"/>
    <property type="molecule type" value="Genomic_DNA"/>
</dbReference>
<dbReference type="Proteomes" id="UP000606730">
    <property type="component" value="Unassembled WGS sequence"/>
</dbReference>
<comment type="caution">
    <text evidence="1">The sequence shown here is derived from an EMBL/GenBank/DDBJ whole genome shotgun (WGS) entry which is preliminary data.</text>
</comment>
<proteinExistence type="predicted"/>
<reference evidence="1" key="1">
    <citation type="journal article" date="2014" name="Int. J. Syst. Evol. Microbiol.">
        <title>Complete genome sequence of Corynebacterium casei LMG S-19264T (=DSM 44701T), isolated from a smear-ripened cheese.</title>
        <authorList>
            <consortium name="US DOE Joint Genome Institute (JGI-PGF)"/>
            <person name="Walter F."/>
            <person name="Albersmeier A."/>
            <person name="Kalinowski J."/>
            <person name="Ruckert C."/>
        </authorList>
    </citation>
    <scope>NUCLEOTIDE SEQUENCE</scope>
    <source>
        <strain evidence="1">CGMCC 1.16012</strain>
    </source>
</reference>
<reference evidence="1" key="2">
    <citation type="submission" date="2020-09" db="EMBL/GenBank/DDBJ databases">
        <authorList>
            <person name="Sun Q."/>
            <person name="Zhou Y."/>
        </authorList>
    </citation>
    <scope>NUCLEOTIDE SEQUENCE</scope>
    <source>
        <strain evidence="1">CGMCC 1.16012</strain>
    </source>
</reference>
<dbReference type="RefSeq" id="WP_095594373.1">
    <property type="nucleotide sequence ID" value="NZ_BMKN01000002.1"/>
</dbReference>